<sequence length="177" mass="19198">MPELDACMHAGGLCFGLANPIANIILNAVGLLHHLHDQEEGFPPLPTQRPFGTRGCADIATRSLLGLRGFMAVYFRYLGHTDGCRYLYLASQDLRLAIALVHHDRFSPHSQSQQRPLLPDGGNLRAALRVAALDANHPFPDVLARFMTAQYPFRPALSCPGQAAGGGAAAHHPPRHL</sequence>
<dbReference type="InterPro" id="IPR046527">
    <property type="entry name" value="PIR2-like_helical"/>
</dbReference>
<evidence type="ECO:0000259" key="1">
    <source>
        <dbReference type="Pfam" id="PF20235"/>
    </source>
</evidence>
<feature type="domain" description="PIR2-like helical" evidence="1">
    <location>
        <begin position="2"/>
        <end position="101"/>
    </location>
</feature>
<proteinExistence type="predicted"/>
<gene>
    <name evidence="2" type="ORF">NCGR_LOCUS22988</name>
</gene>
<protein>
    <recommendedName>
        <fullName evidence="1">PIR2-like helical domain-containing protein</fullName>
    </recommendedName>
</protein>
<evidence type="ECO:0000313" key="2">
    <source>
        <dbReference type="EMBL" id="CAD6233706.1"/>
    </source>
</evidence>
<dbReference type="AlphaFoldDB" id="A0A811NTV5"/>
<dbReference type="Proteomes" id="UP000604825">
    <property type="component" value="Unassembled WGS sequence"/>
</dbReference>
<comment type="caution">
    <text evidence="2">The sequence shown here is derived from an EMBL/GenBank/DDBJ whole genome shotgun (WGS) entry which is preliminary data.</text>
</comment>
<evidence type="ECO:0000313" key="3">
    <source>
        <dbReference type="Proteomes" id="UP000604825"/>
    </source>
</evidence>
<dbReference type="Pfam" id="PF20235">
    <property type="entry name" value="PIR2-like_helical"/>
    <property type="match status" value="1"/>
</dbReference>
<name>A0A811NTV5_9POAL</name>
<dbReference type="OrthoDB" id="688214at2759"/>
<organism evidence="2 3">
    <name type="scientific">Miscanthus lutarioriparius</name>
    <dbReference type="NCBI Taxonomy" id="422564"/>
    <lineage>
        <taxon>Eukaryota</taxon>
        <taxon>Viridiplantae</taxon>
        <taxon>Streptophyta</taxon>
        <taxon>Embryophyta</taxon>
        <taxon>Tracheophyta</taxon>
        <taxon>Spermatophyta</taxon>
        <taxon>Magnoliopsida</taxon>
        <taxon>Liliopsida</taxon>
        <taxon>Poales</taxon>
        <taxon>Poaceae</taxon>
        <taxon>PACMAD clade</taxon>
        <taxon>Panicoideae</taxon>
        <taxon>Andropogonodae</taxon>
        <taxon>Andropogoneae</taxon>
        <taxon>Saccharinae</taxon>
        <taxon>Miscanthus</taxon>
    </lineage>
</organism>
<dbReference type="PANTHER" id="PTHR33120:SF42">
    <property type="entry name" value="OS12G0105000 PROTEIN"/>
    <property type="match status" value="1"/>
</dbReference>
<keyword evidence="3" id="KW-1185">Reference proteome</keyword>
<accession>A0A811NTV5</accession>
<dbReference type="EMBL" id="CAJGYO010000005">
    <property type="protein sequence ID" value="CAD6233706.1"/>
    <property type="molecule type" value="Genomic_DNA"/>
</dbReference>
<dbReference type="PANTHER" id="PTHR33120">
    <property type="entry name" value="EXPRESSED PROTEIN-RELATED"/>
    <property type="match status" value="1"/>
</dbReference>
<reference evidence="2" key="1">
    <citation type="submission" date="2020-10" db="EMBL/GenBank/DDBJ databases">
        <authorList>
            <person name="Han B."/>
            <person name="Lu T."/>
            <person name="Zhao Q."/>
            <person name="Huang X."/>
            <person name="Zhao Y."/>
        </authorList>
    </citation>
    <scope>NUCLEOTIDE SEQUENCE</scope>
</reference>